<evidence type="ECO:0000313" key="2">
    <source>
        <dbReference type="EMBL" id="ACR75161.1"/>
    </source>
</evidence>
<dbReference type="RefSeq" id="WP_012742260.1">
    <property type="nucleotide sequence ID" value="NC_012781.1"/>
</dbReference>
<evidence type="ECO:0000313" key="3">
    <source>
        <dbReference type="Proteomes" id="UP000001477"/>
    </source>
</evidence>
<evidence type="ECO:0000259" key="1">
    <source>
        <dbReference type="Pfam" id="PF14267"/>
    </source>
</evidence>
<feature type="domain" description="DUF4357" evidence="1">
    <location>
        <begin position="61"/>
        <end position="95"/>
    </location>
</feature>
<dbReference type="KEGG" id="ere:EUBREC_1401"/>
<dbReference type="STRING" id="515619.EUBREC_1401"/>
<organism evidence="2 3">
    <name type="scientific">Agathobacter rectalis (strain ATCC 33656 / DSM 3377 / JCM 17463 / KCTC 5835 / VPI 0990)</name>
    <name type="common">Eubacterium rectale</name>
    <dbReference type="NCBI Taxonomy" id="515619"/>
    <lineage>
        <taxon>Bacteria</taxon>
        <taxon>Bacillati</taxon>
        <taxon>Bacillota</taxon>
        <taxon>Clostridia</taxon>
        <taxon>Lachnospirales</taxon>
        <taxon>Lachnospiraceae</taxon>
        <taxon>Agathobacter</taxon>
    </lineage>
</organism>
<dbReference type="PaxDb" id="515619-EUBREC_1401"/>
<dbReference type="AlphaFoldDB" id="C4Z8T0"/>
<dbReference type="GeneID" id="86988224"/>
<sequence>MILYLKREKSGIDAIMNFDSSNSSYTVLKGSVLSSNIAYSEKFRGAKSIEKARMNVVVNNVLQTDMIFKSASTAANFVTGNSTNGLIAWKNKDGVILKTLISGKEDGEDE</sequence>
<dbReference type="Pfam" id="PF14267">
    <property type="entry name" value="DUF4357"/>
    <property type="match status" value="1"/>
</dbReference>
<name>C4Z8T0_AGARV</name>
<dbReference type="InterPro" id="IPR025579">
    <property type="entry name" value="DUF4357"/>
</dbReference>
<protein>
    <recommendedName>
        <fullName evidence="1">DUF4357 domain-containing protein</fullName>
    </recommendedName>
</protein>
<reference evidence="2 3" key="1">
    <citation type="journal article" date="2009" name="Proc. Natl. Acad. Sci. U.S.A.">
        <title>Characterizing a model human gut microbiota composed of members of its two dominant bacterial phyla.</title>
        <authorList>
            <person name="Mahowald M.A."/>
            <person name="Rey F.E."/>
            <person name="Seedorf H."/>
            <person name="Turnbaugh P.J."/>
            <person name="Fulton R.S."/>
            <person name="Wollam A."/>
            <person name="Shah N."/>
            <person name="Wang C."/>
            <person name="Magrini V."/>
            <person name="Wilson R.K."/>
            <person name="Cantarel B.L."/>
            <person name="Coutinho P.M."/>
            <person name="Henrissat B."/>
            <person name="Crock L.W."/>
            <person name="Russell A."/>
            <person name="Verberkmoes N.C."/>
            <person name="Hettich R.L."/>
            <person name="Gordon J.I."/>
        </authorList>
    </citation>
    <scope>NUCLEOTIDE SEQUENCE [LARGE SCALE GENOMIC DNA]</scope>
    <source>
        <strain evidence="3">ATCC 33656 / DSM 3377 / JCM 17463 / KCTC 5835 / LMG 30912 / VPI 0990</strain>
    </source>
</reference>
<dbReference type="EMBL" id="CP001107">
    <property type="protein sequence ID" value="ACR75161.1"/>
    <property type="molecule type" value="Genomic_DNA"/>
</dbReference>
<gene>
    <name evidence="2" type="ordered locus">EUBREC_1401</name>
</gene>
<dbReference type="Proteomes" id="UP000001477">
    <property type="component" value="Chromosome"/>
</dbReference>
<dbReference type="HOGENOM" id="CLU_2167191_0_0_9"/>
<proteinExistence type="predicted"/>
<accession>C4Z8T0</accession>